<feature type="domain" description="Shikimate dehydrogenase substrate binding N-terminal" evidence="4">
    <location>
        <begin position="6"/>
        <end position="88"/>
    </location>
</feature>
<dbReference type="InterPro" id="IPR022893">
    <property type="entry name" value="Shikimate_DH_fam"/>
</dbReference>
<reference evidence="5 6" key="1">
    <citation type="journal article" date="2015" name="Int. J. Syst. Evol. Microbiol.">
        <title>Flavisolibacter ginsenosidimutans sp. nov., with ginsenoside-converting activity isolated from soil used for cultivating ginseng.</title>
        <authorList>
            <person name="Zhao Y."/>
            <person name="Liu Q."/>
            <person name="Kang M.S."/>
            <person name="Jin F."/>
            <person name="Yu H."/>
            <person name="Im W.T."/>
        </authorList>
    </citation>
    <scope>NUCLEOTIDE SEQUENCE [LARGE SCALE GENOMIC DNA]</scope>
    <source>
        <strain evidence="5 6">Gsoil 636</strain>
    </source>
</reference>
<evidence type="ECO:0000256" key="3">
    <source>
        <dbReference type="ARBA" id="ARBA00023141"/>
    </source>
</evidence>
<dbReference type="SUPFAM" id="SSF53223">
    <property type="entry name" value="Aminoacid dehydrogenase-like, N-terminal domain"/>
    <property type="match status" value="1"/>
</dbReference>
<dbReference type="InterPro" id="IPR013708">
    <property type="entry name" value="Shikimate_DH-bd_N"/>
</dbReference>
<dbReference type="GO" id="GO:0004764">
    <property type="term" value="F:shikimate 3-dehydrogenase (NADP+) activity"/>
    <property type="evidence" value="ECO:0007669"/>
    <property type="project" value="InterPro"/>
</dbReference>
<keyword evidence="2" id="KW-0560">Oxidoreductase</keyword>
<dbReference type="GO" id="GO:0050661">
    <property type="term" value="F:NADP binding"/>
    <property type="evidence" value="ECO:0007669"/>
    <property type="project" value="TreeGrafter"/>
</dbReference>
<evidence type="ECO:0000313" key="5">
    <source>
        <dbReference type="EMBL" id="QEC56007.1"/>
    </source>
</evidence>
<dbReference type="OrthoDB" id="9792692at2"/>
<dbReference type="GO" id="GO:0009073">
    <property type="term" value="P:aromatic amino acid family biosynthetic process"/>
    <property type="evidence" value="ECO:0007669"/>
    <property type="project" value="UniProtKB-KW"/>
</dbReference>
<sequence>MKRYGLLGRTLTHSFSKSYFAKKFAEEGISDAVYENFELKTVEEFPLLLSERPDLKGLNVTIPYKEEVLQFLTDKNDVVEAIGACNTIKIEGENLTGYNTDVIGFRKSLEPQLRPHHKKALVLGTGGASKAIWYVLNELGIEPQLVSRHKQEGQCGYEDLGEEVLSTHHLIINTTPLGMYPNINADPPIPYEFITPQHFLFDLIYNPPKTKFLAEGEKRGAQICNGQQMLIEQAEASWRIWTV</sequence>
<accession>A0A5B8UH92</accession>
<keyword evidence="3" id="KW-0057">Aromatic amino acid biosynthesis</keyword>
<evidence type="ECO:0000259" key="4">
    <source>
        <dbReference type="Pfam" id="PF08501"/>
    </source>
</evidence>
<dbReference type="Proteomes" id="UP000321204">
    <property type="component" value="Chromosome"/>
</dbReference>
<dbReference type="InterPro" id="IPR046346">
    <property type="entry name" value="Aminoacid_DH-like_N_sf"/>
</dbReference>
<dbReference type="EMBL" id="CP042433">
    <property type="protein sequence ID" value="QEC56007.1"/>
    <property type="molecule type" value="Genomic_DNA"/>
</dbReference>
<dbReference type="Pfam" id="PF08501">
    <property type="entry name" value="Shikimate_dh_N"/>
    <property type="match status" value="1"/>
</dbReference>
<evidence type="ECO:0000256" key="1">
    <source>
        <dbReference type="ARBA" id="ARBA00004871"/>
    </source>
</evidence>
<gene>
    <name evidence="5" type="ORF">FSB75_08915</name>
</gene>
<evidence type="ECO:0000256" key="2">
    <source>
        <dbReference type="ARBA" id="ARBA00023002"/>
    </source>
</evidence>
<dbReference type="GO" id="GO:0005829">
    <property type="term" value="C:cytosol"/>
    <property type="evidence" value="ECO:0007669"/>
    <property type="project" value="TreeGrafter"/>
</dbReference>
<dbReference type="GO" id="GO:0009423">
    <property type="term" value="P:chorismate biosynthetic process"/>
    <property type="evidence" value="ECO:0007669"/>
    <property type="project" value="TreeGrafter"/>
</dbReference>
<dbReference type="Gene3D" id="3.40.50.10860">
    <property type="entry name" value="Leucine Dehydrogenase, chain A, domain 1"/>
    <property type="match status" value="1"/>
</dbReference>
<evidence type="ECO:0000313" key="6">
    <source>
        <dbReference type="Proteomes" id="UP000321204"/>
    </source>
</evidence>
<dbReference type="Gene3D" id="3.40.50.720">
    <property type="entry name" value="NAD(P)-binding Rossmann-like Domain"/>
    <property type="match status" value="1"/>
</dbReference>
<dbReference type="GO" id="GO:0019632">
    <property type="term" value="P:shikimate metabolic process"/>
    <property type="evidence" value="ECO:0007669"/>
    <property type="project" value="TreeGrafter"/>
</dbReference>
<dbReference type="AlphaFoldDB" id="A0A5B8UH92"/>
<comment type="pathway">
    <text evidence="1">Metabolic intermediate biosynthesis; chorismate biosynthesis; chorismate from D-erythrose 4-phosphate and phosphoenolpyruvate: step 4/7.</text>
</comment>
<name>A0A5B8UH92_9BACT</name>
<keyword evidence="6" id="KW-1185">Reference proteome</keyword>
<organism evidence="5 6">
    <name type="scientific">Flavisolibacter ginsenosidimutans</name>
    <dbReference type="NCBI Taxonomy" id="661481"/>
    <lineage>
        <taxon>Bacteria</taxon>
        <taxon>Pseudomonadati</taxon>
        <taxon>Bacteroidota</taxon>
        <taxon>Chitinophagia</taxon>
        <taxon>Chitinophagales</taxon>
        <taxon>Chitinophagaceae</taxon>
        <taxon>Flavisolibacter</taxon>
    </lineage>
</organism>
<keyword evidence="3" id="KW-0028">Amino-acid biosynthesis</keyword>
<dbReference type="SUPFAM" id="SSF51735">
    <property type="entry name" value="NAD(P)-binding Rossmann-fold domains"/>
    <property type="match status" value="1"/>
</dbReference>
<protein>
    <submittedName>
        <fullName evidence="5">Shikimate dehydrogenase</fullName>
    </submittedName>
</protein>
<dbReference type="PANTHER" id="PTHR21089">
    <property type="entry name" value="SHIKIMATE DEHYDROGENASE"/>
    <property type="match status" value="1"/>
</dbReference>
<dbReference type="CDD" id="cd01065">
    <property type="entry name" value="NAD_bind_Shikimate_DH"/>
    <property type="match status" value="1"/>
</dbReference>
<dbReference type="RefSeq" id="WP_146785834.1">
    <property type="nucleotide sequence ID" value="NZ_BAABIO010000001.1"/>
</dbReference>
<dbReference type="KEGG" id="fgg:FSB75_08915"/>
<proteinExistence type="predicted"/>
<dbReference type="InterPro" id="IPR036291">
    <property type="entry name" value="NAD(P)-bd_dom_sf"/>
</dbReference>
<dbReference type="PANTHER" id="PTHR21089:SF1">
    <property type="entry name" value="BIFUNCTIONAL 3-DEHYDROQUINATE DEHYDRATASE_SHIKIMATE DEHYDROGENASE, CHLOROPLASTIC"/>
    <property type="match status" value="1"/>
</dbReference>